<dbReference type="EMBL" id="JACCBV010000001">
    <property type="protein sequence ID" value="NYE19322.1"/>
    <property type="molecule type" value="Genomic_DNA"/>
</dbReference>
<dbReference type="InterPro" id="IPR005183">
    <property type="entry name" value="DUF305_CopM-like"/>
</dbReference>
<evidence type="ECO:0000313" key="3">
    <source>
        <dbReference type="EMBL" id="NYE19322.1"/>
    </source>
</evidence>
<proteinExistence type="predicted"/>
<organism evidence="3 4">
    <name type="scientific">Microbacterium immunditiarum</name>
    <dbReference type="NCBI Taxonomy" id="337480"/>
    <lineage>
        <taxon>Bacteria</taxon>
        <taxon>Bacillati</taxon>
        <taxon>Actinomycetota</taxon>
        <taxon>Actinomycetes</taxon>
        <taxon>Micrococcales</taxon>
        <taxon>Microbacteriaceae</taxon>
        <taxon>Microbacterium</taxon>
    </lineage>
</organism>
<sequence>MRRAIVVAALALALATTAAGAVAVALGAASVTSESTDAPPAHAALGDVSPDDYCYVEAMIYYRVEETELARTLLRKDGVSADVSAHAQELLARDAAELDEFREWYVSWADARPVEPPEEGVCAGHGTDHAQMPGMPSWSRQRALADAAPPDAEREFVGILRAQNEGLAALVTLIIEADPHPRVAESAERVLAEASVDLEALERLAAALR</sequence>
<keyword evidence="1" id="KW-0732">Signal</keyword>
<feature type="signal peptide" evidence="1">
    <location>
        <begin position="1"/>
        <end position="21"/>
    </location>
</feature>
<evidence type="ECO:0000313" key="4">
    <source>
        <dbReference type="Proteomes" id="UP000576969"/>
    </source>
</evidence>
<dbReference type="RefSeq" id="WP_179488584.1">
    <property type="nucleotide sequence ID" value="NZ_JACCBV010000001.1"/>
</dbReference>
<feature type="chain" id="PRO_5038460916" evidence="1">
    <location>
        <begin position="22"/>
        <end position="209"/>
    </location>
</feature>
<dbReference type="Pfam" id="PF03713">
    <property type="entry name" value="DUF305"/>
    <property type="match status" value="1"/>
</dbReference>
<dbReference type="AlphaFoldDB" id="A0A7Y9GMP7"/>
<dbReference type="InterPro" id="IPR012347">
    <property type="entry name" value="Ferritin-like"/>
</dbReference>
<dbReference type="Proteomes" id="UP000576969">
    <property type="component" value="Unassembled WGS sequence"/>
</dbReference>
<gene>
    <name evidence="3" type="ORF">BJ991_001350</name>
</gene>
<reference evidence="3 4" key="1">
    <citation type="submission" date="2020-07" db="EMBL/GenBank/DDBJ databases">
        <title>Sequencing the genomes of 1000 actinobacteria strains.</title>
        <authorList>
            <person name="Klenk H.-P."/>
        </authorList>
    </citation>
    <scope>NUCLEOTIDE SEQUENCE [LARGE SCALE GENOMIC DNA]</scope>
    <source>
        <strain evidence="3 4">DSM 24662</strain>
    </source>
</reference>
<protein>
    <submittedName>
        <fullName evidence="3">Uncharacterized protein (DUF305 family)</fullName>
    </submittedName>
</protein>
<evidence type="ECO:0000256" key="1">
    <source>
        <dbReference type="SAM" id="SignalP"/>
    </source>
</evidence>
<comment type="caution">
    <text evidence="3">The sequence shown here is derived from an EMBL/GenBank/DDBJ whole genome shotgun (WGS) entry which is preliminary data.</text>
</comment>
<evidence type="ECO:0000259" key="2">
    <source>
        <dbReference type="Pfam" id="PF03713"/>
    </source>
</evidence>
<keyword evidence="4" id="KW-1185">Reference proteome</keyword>
<name>A0A7Y9GMP7_9MICO</name>
<feature type="domain" description="DUF305" evidence="2">
    <location>
        <begin position="52"/>
        <end position="204"/>
    </location>
</feature>
<accession>A0A7Y9GMP7</accession>
<dbReference type="Gene3D" id="1.20.1260.10">
    <property type="match status" value="1"/>
</dbReference>